<proteinExistence type="predicted"/>
<dbReference type="AlphaFoldDB" id="G0U1U9"/>
<dbReference type="EMBL" id="HE573025">
    <property type="protein sequence ID" value="CCC50248.1"/>
    <property type="molecule type" value="Genomic_DNA"/>
</dbReference>
<evidence type="ECO:0000313" key="1">
    <source>
        <dbReference type="EMBL" id="CCC50248.1"/>
    </source>
</evidence>
<protein>
    <submittedName>
        <fullName evidence="1">Uncharacterized protein</fullName>
    </submittedName>
</protein>
<reference evidence="1" key="1">
    <citation type="journal article" date="2012" name="Proc. Natl. Acad. Sci. U.S.A.">
        <title>Antigenic diversity is generated by distinct evolutionary mechanisms in African trypanosome species.</title>
        <authorList>
            <person name="Jackson A.P."/>
            <person name="Berry A."/>
            <person name="Aslett M."/>
            <person name="Allison H.C."/>
            <person name="Burton P."/>
            <person name="Vavrova-Anderson J."/>
            <person name="Brown R."/>
            <person name="Browne H."/>
            <person name="Corton N."/>
            <person name="Hauser H."/>
            <person name="Gamble J."/>
            <person name="Gilderthorp R."/>
            <person name="Marcello L."/>
            <person name="McQuillan J."/>
            <person name="Otto T.D."/>
            <person name="Quail M.A."/>
            <person name="Sanders M.J."/>
            <person name="van Tonder A."/>
            <person name="Ginger M.L."/>
            <person name="Field M.C."/>
            <person name="Barry J.D."/>
            <person name="Hertz-Fowler C."/>
            <person name="Berriman M."/>
        </authorList>
    </citation>
    <scope>NUCLEOTIDE SEQUENCE</scope>
    <source>
        <strain evidence="1">Y486</strain>
    </source>
</reference>
<accession>G0U1U9</accession>
<dbReference type="VEuPathDB" id="TriTrypDB:TvY486_0900710"/>
<name>G0U1U9_TRYVY</name>
<gene>
    <name evidence="1" type="ORF">TVY486_0900710</name>
</gene>
<organism evidence="1">
    <name type="scientific">Trypanosoma vivax (strain Y486)</name>
    <dbReference type="NCBI Taxonomy" id="1055687"/>
    <lineage>
        <taxon>Eukaryota</taxon>
        <taxon>Discoba</taxon>
        <taxon>Euglenozoa</taxon>
        <taxon>Kinetoplastea</taxon>
        <taxon>Metakinetoplastina</taxon>
        <taxon>Trypanosomatida</taxon>
        <taxon>Trypanosomatidae</taxon>
        <taxon>Trypanosoma</taxon>
        <taxon>Duttonella</taxon>
    </lineage>
</organism>
<sequence>MLQGTSGNCSLKTSDEDNTCSQLGVFIEKSQELLTDVDAAQNNEDTDPYDTQCDDKGLDLVPTEVVRNAVLWIYPRFASIFSTIEKQGRLAAKALGFDETECSQRDMERRASSNKWLHVVGQRKLFHSDNEIGTCSVKVNIGGGQSTTPVPICERRRFVFARRPFPLDDLPLETMS</sequence>